<evidence type="ECO:0000256" key="2">
    <source>
        <dbReference type="SAM" id="Phobius"/>
    </source>
</evidence>
<name>A0A673CFN7_9TELE</name>
<keyword evidence="2" id="KW-1133">Transmembrane helix</keyword>
<organism evidence="4 5">
    <name type="scientific">Sphaeramia orbicularis</name>
    <name type="common">orbiculate cardinalfish</name>
    <dbReference type="NCBI Taxonomy" id="375764"/>
    <lineage>
        <taxon>Eukaryota</taxon>
        <taxon>Metazoa</taxon>
        <taxon>Chordata</taxon>
        <taxon>Craniata</taxon>
        <taxon>Vertebrata</taxon>
        <taxon>Euteleostomi</taxon>
        <taxon>Actinopterygii</taxon>
        <taxon>Neopterygii</taxon>
        <taxon>Teleostei</taxon>
        <taxon>Neoteleostei</taxon>
        <taxon>Acanthomorphata</taxon>
        <taxon>Gobiaria</taxon>
        <taxon>Kurtiformes</taxon>
        <taxon>Apogonoidei</taxon>
        <taxon>Apogonidae</taxon>
        <taxon>Apogoninae</taxon>
        <taxon>Sphaeramia</taxon>
    </lineage>
</organism>
<feature type="transmembrane region" description="Helical" evidence="2">
    <location>
        <begin position="273"/>
        <end position="295"/>
    </location>
</feature>
<dbReference type="GeneID" id="115439361"/>
<dbReference type="InParanoid" id="A0A673CFN7"/>
<feature type="compositionally biased region" description="Polar residues" evidence="1">
    <location>
        <begin position="231"/>
        <end position="244"/>
    </location>
</feature>
<keyword evidence="3" id="KW-0732">Signal</keyword>
<sequence length="356" mass="37876">MQLFLKTTAILLLFVQYFHSASLQESTDPPRRTIDSTWYRDPAKNKAGGQNEVSGWTTEYGQGPGETNMESGTDYSSGIASGSMVYETEEVATVEDPANQTSENTTTNETTQQPDATVSATALPKDFNQMNETDADKEIQNSTMTATTMIPDTSTAHVNPQSSSTEFQSTTSAPQSNTKQQSTVEPDTGLSNDMGTTTTAAVTTTAAETTAPSSMSSTSTAFPSETKETMAATTTVAPSTSEKANISDKGSSQGSSSERGLASDSQSKRRNGAWGGVLGTAVGVACMGLVVYVVMKKKHHKAFSHRKLVEVFPSDPVLRLDNSEPLDLNFGGSAYYNPALQGDNIQMTSFPGCHKN</sequence>
<dbReference type="Pfam" id="PF15672">
    <property type="entry name" value="Mucin15"/>
    <property type="match status" value="1"/>
</dbReference>
<gene>
    <name evidence="4" type="primary">muc15</name>
</gene>
<accession>A0A673CFN7</accession>
<dbReference type="Proteomes" id="UP000472271">
    <property type="component" value="Chromosome 3"/>
</dbReference>
<dbReference type="RefSeq" id="XP_030019060.1">
    <property type="nucleotide sequence ID" value="XM_030163200.1"/>
</dbReference>
<protein>
    <recommendedName>
        <fullName evidence="6">Mucin-15</fullName>
    </recommendedName>
</protein>
<evidence type="ECO:0000256" key="1">
    <source>
        <dbReference type="SAM" id="MobiDB-lite"/>
    </source>
</evidence>
<dbReference type="AlphaFoldDB" id="A0A673CFN7"/>
<feature type="compositionally biased region" description="Low complexity" evidence="1">
    <location>
        <begin position="161"/>
        <end position="172"/>
    </location>
</feature>
<dbReference type="PANTHER" id="PTHR45427">
    <property type="entry name" value="MUCIN-15"/>
    <property type="match status" value="1"/>
</dbReference>
<reference evidence="4" key="2">
    <citation type="submission" date="2025-08" db="UniProtKB">
        <authorList>
            <consortium name="Ensembl"/>
        </authorList>
    </citation>
    <scope>IDENTIFICATION</scope>
</reference>
<evidence type="ECO:0008006" key="6">
    <source>
        <dbReference type="Google" id="ProtNLM"/>
    </source>
</evidence>
<feature type="chain" id="PRO_5025458962" description="Mucin-15" evidence="3">
    <location>
        <begin position="24"/>
        <end position="356"/>
    </location>
</feature>
<keyword evidence="5" id="KW-1185">Reference proteome</keyword>
<evidence type="ECO:0000313" key="4">
    <source>
        <dbReference type="Ensembl" id="ENSSORP00005050903.1"/>
    </source>
</evidence>
<feature type="compositionally biased region" description="Low complexity" evidence="1">
    <location>
        <begin position="99"/>
        <end position="113"/>
    </location>
</feature>
<reference evidence="4" key="3">
    <citation type="submission" date="2025-09" db="UniProtKB">
        <authorList>
            <consortium name="Ensembl"/>
        </authorList>
    </citation>
    <scope>IDENTIFICATION</scope>
</reference>
<feature type="compositionally biased region" description="Polar residues" evidence="1">
    <location>
        <begin position="173"/>
        <end position="195"/>
    </location>
</feature>
<feature type="region of interest" description="Disordered" evidence="1">
    <location>
        <begin position="94"/>
        <end position="118"/>
    </location>
</feature>
<feature type="region of interest" description="Disordered" evidence="1">
    <location>
        <begin position="24"/>
        <end position="55"/>
    </location>
</feature>
<feature type="compositionally biased region" description="Low complexity" evidence="1">
    <location>
        <begin position="247"/>
        <end position="263"/>
    </location>
</feature>
<dbReference type="Ensembl" id="ENSSORT00005052119.1">
    <property type="protein sequence ID" value="ENSSORP00005050903.1"/>
    <property type="gene ID" value="ENSSORG00005023033.1"/>
</dbReference>
<evidence type="ECO:0000256" key="3">
    <source>
        <dbReference type="SAM" id="SignalP"/>
    </source>
</evidence>
<keyword evidence="2" id="KW-0472">Membrane</keyword>
<dbReference type="InterPro" id="IPR031371">
    <property type="entry name" value="Mucin-15"/>
</dbReference>
<feature type="compositionally biased region" description="Low complexity" evidence="1">
    <location>
        <begin position="196"/>
        <end position="221"/>
    </location>
</feature>
<keyword evidence="2" id="KW-0812">Transmembrane</keyword>
<reference evidence="4" key="1">
    <citation type="submission" date="2019-06" db="EMBL/GenBank/DDBJ databases">
        <authorList>
            <consortium name="Wellcome Sanger Institute Data Sharing"/>
        </authorList>
    </citation>
    <scope>NUCLEOTIDE SEQUENCE [LARGE SCALE GENOMIC DNA]</scope>
</reference>
<feature type="signal peptide" evidence="3">
    <location>
        <begin position="1"/>
        <end position="23"/>
    </location>
</feature>
<feature type="region of interest" description="Disordered" evidence="1">
    <location>
        <begin position="153"/>
        <end position="272"/>
    </location>
</feature>
<dbReference type="PANTHER" id="PTHR45427:SF1">
    <property type="entry name" value="MUCIN-15"/>
    <property type="match status" value="1"/>
</dbReference>
<dbReference type="OrthoDB" id="9950822at2759"/>
<proteinExistence type="predicted"/>
<evidence type="ECO:0000313" key="5">
    <source>
        <dbReference type="Proteomes" id="UP000472271"/>
    </source>
</evidence>